<evidence type="ECO:0000256" key="1">
    <source>
        <dbReference type="SAM" id="MobiDB-lite"/>
    </source>
</evidence>
<keyword evidence="2" id="KW-1185">Reference proteome</keyword>
<accession>A0A915L706</accession>
<organism evidence="2 3">
    <name type="scientific">Romanomermis culicivorax</name>
    <name type="common">Nematode worm</name>
    <dbReference type="NCBI Taxonomy" id="13658"/>
    <lineage>
        <taxon>Eukaryota</taxon>
        <taxon>Metazoa</taxon>
        <taxon>Ecdysozoa</taxon>
        <taxon>Nematoda</taxon>
        <taxon>Enoplea</taxon>
        <taxon>Dorylaimia</taxon>
        <taxon>Mermithida</taxon>
        <taxon>Mermithoidea</taxon>
        <taxon>Mermithidae</taxon>
        <taxon>Romanomermis</taxon>
    </lineage>
</organism>
<evidence type="ECO:0000313" key="3">
    <source>
        <dbReference type="WBParaSite" id="nRc.2.0.1.t46592-RA"/>
    </source>
</evidence>
<dbReference type="WBParaSite" id="nRc.2.0.1.t46592-RA">
    <property type="protein sequence ID" value="nRc.2.0.1.t46592-RA"/>
    <property type="gene ID" value="nRc.2.0.1.g46592"/>
</dbReference>
<dbReference type="Proteomes" id="UP000887565">
    <property type="component" value="Unplaced"/>
</dbReference>
<protein>
    <submittedName>
        <fullName evidence="3">Uncharacterized protein</fullName>
    </submittedName>
</protein>
<feature type="region of interest" description="Disordered" evidence="1">
    <location>
        <begin position="50"/>
        <end position="71"/>
    </location>
</feature>
<evidence type="ECO:0000313" key="2">
    <source>
        <dbReference type="Proteomes" id="UP000887565"/>
    </source>
</evidence>
<proteinExistence type="predicted"/>
<name>A0A915L706_ROMCU</name>
<dbReference type="AlphaFoldDB" id="A0A915L706"/>
<reference evidence="3" key="1">
    <citation type="submission" date="2022-11" db="UniProtKB">
        <authorList>
            <consortium name="WormBaseParasite"/>
        </authorList>
    </citation>
    <scope>IDENTIFICATION</scope>
</reference>
<sequence>MFSNINYGIQVFNVRALAAFSLVQMNAWHSKTRTPCVRRRMAAKMGGWQVSGKLANGESKGKNFSPPPSSA</sequence>